<reference evidence="2" key="1">
    <citation type="submission" date="2019-12" db="EMBL/GenBank/DDBJ databases">
        <title>An insight into the sialome of adult female Ixodes ricinus ticks feeding for 6 days.</title>
        <authorList>
            <person name="Perner J."/>
            <person name="Ribeiro J.M.C."/>
        </authorList>
    </citation>
    <scope>NUCLEOTIDE SEQUENCE</scope>
    <source>
        <strain evidence="2">Semi-engorged</strain>
        <tissue evidence="2">Salivary glands</tissue>
    </source>
</reference>
<name>A0A6B0UG17_IXORI</name>
<dbReference type="AlphaFoldDB" id="A0A6B0UG17"/>
<accession>A0A6B0UG17</accession>
<proteinExistence type="predicted"/>
<evidence type="ECO:0000256" key="1">
    <source>
        <dbReference type="SAM" id="Phobius"/>
    </source>
</evidence>
<keyword evidence="1" id="KW-1133">Transmembrane helix</keyword>
<keyword evidence="1" id="KW-0812">Transmembrane</keyword>
<keyword evidence="1" id="KW-0472">Membrane</keyword>
<feature type="transmembrane region" description="Helical" evidence="1">
    <location>
        <begin position="12"/>
        <end position="32"/>
    </location>
</feature>
<organism evidence="2">
    <name type="scientific">Ixodes ricinus</name>
    <name type="common">Common tick</name>
    <name type="synonym">Acarus ricinus</name>
    <dbReference type="NCBI Taxonomy" id="34613"/>
    <lineage>
        <taxon>Eukaryota</taxon>
        <taxon>Metazoa</taxon>
        <taxon>Ecdysozoa</taxon>
        <taxon>Arthropoda</taxon>
        <taxon>Chelicerata</taxon>
        <taxon>Arachnida</taxon>
        <taxon>Acari</taxon>
        <taxon>Parasitiformes</taxon>
        <taxon>Ixodida</taxon>
        <taxon>Ixodoidea</taxon>
        <taxon>Ixodidae</taxon>
        <taxon>Ixodinae</taxon>
        <taxon>Ixodes</taxon>
    </lineage>
</organism>
<sequence length="104" mass="11954">MFEEKCSSYLVLGLSVLLDTLCANGIVLSFILTRIDSRALRGSVWLQKAVAQHLSYLCSGRACQITYARSWALLRILAKEKLEHNPVKRRSSIKYFVRCYVYFC</sequence>
<evidence type="ECO:0000313" key="2">
    <source>
        <dbReference type="EMBL" id="MXU88827.1"/>
    </source>
</evidence>
<protein>
    <submittedName>
        <fullName evidence="2">Putative secreted protein</fullName>
    </submittedName>
</protein>
<dbReference type="EMBL" id="GIFC01006744">
    <property type="protein sequence ID" value="MXU88827.1"/>
    <property type="molecule type" value="Transcribed_RNA"/>
</dbReference>